<dbReference type="InterPro" id="IPR051311">
    <property type="entry name" value="DedA_domain"/>
</dbReference>
<gene>
    <name evidence="10" type="ORF">TPA0598_04_06630</name>
</gene>
<evidence type="ECO:0000256" key="1">
    <source>
        <dbReference type="ARBA" id="ARBA00004651"/>
    </source>
</evidence>
<dbReference type="PANTHER" id="PTHR42709">
    <property type="entry name" value="ALKALINE PHOSPHATASE LIKE PROTEIN"/>
    <property type="match status" value="1"/>
</dbReference>
<reference evidence="10 11" key="2">
    <citation type="journal article" date="2015" name="Stand. Genomic Sci.">
        <title>Draft genome sequence of marine-derived Streptomyces sp. TP-A0598, a producer of anti-MRSA antibiotic lydicamycins.</title>
        <authorList>
            <person name="Komaki H."/>
            <person name="Ichikawa N."/>
            <person name="Hosoyama A."/>
            <person name="Fujita N."/>
            <person name="Igarashi Y."/>
        </authorList>
    </citation>
    <scope>NUCLEOTIDE SEQUENCE [LARGE SCALE GENOMIC DNA]</scope>
    <source>
        <strain evidence="10 11">NBRC 110027</strain>
    </source>
</reference>
<feature type="compositionally biased region" description="Gly residues" evidence="7">
    <location>
        <begin position="188"/>
        <end position="200"/>
    </location>
</feature>
<keyword evidence="11" id="KW-1185">Reference proteome</keyword>
<organism evidence="10 11">
    <name type="scientific">Streptomyces lydicamycinicus</name>
    <dbReference type="NCBI Taxonomy" id="1546107"/>
    <lineage>
        <taxon>Bacteria</taxon>
        <taxon>Bacillati</taxon>
        <taxon>Actinomycetota</taxon>
        <taxon>Actinomycetes</taxon>
        <taxon>Kitasatosporales</taxon>
        <taxon>Streptomycetaceae</taxon>
        <taxon>Streptomyces</taxon>
    </lineage>
</organism>
<accession>A0A0N7YLK0</accession>
<sequence length="215" mass="22272">MDVLALYGLLVLTTLPPLVPNSALLVSAGVLASHGELFLPLILLIVAGSALLGDLLMYLAARRFGGPVRAWMRRKPRRRALLDWTSGRIQHYGLPFVIAVRFLPSGRIAGALASGVLRYPLRKYALGAGIAEATWATYSVGLGYLGTATTGRPLYAAAIGFGVSCAVAAVGAAIQWAARRRALRDPTEGGGEGEGGGPHNGGEEPGGRASSVAAT</sequence>
<feature type="domain" description="VTT" evidence="9">
    <location>
        <begin position="19"/>
        <end position="144"/>
    </location>
</feature>
<dbReference type="InterPro" id="IPR032816">
    <property type="entry name" value="VTT_dom"/>
</dbReference>
<dbReference type="Pfam" id="PF09335">
    <property type="entry name" value="VTT_dom"/>
    <property type="match status" value="1"/>
</dbReference>
<feature type="transmembrane region" description="Helical" evidence="8">
    <location>
        <begin position="37"/>
        <end position="60"/>
    </location>
</feature>
<evidence type="ECO:0000256" key="3">
    <source>
        <dbReference type="ARBA" id="ARBA00022475"/>
    </source>
</evidence>
<proteinExistence type="inferred from homology"/>
<keyword evidence="3" id="KW-1003">Cell membrane</keyword>
<comment type="caution">
    <text evidence="10">The sequence shown here is derived from an EMBL/GenBank/DDBJ whole genome shotgun (WGS) entry which is preliminary data.</text>
</comment>
<dbReference type="RefSeq" id="WP_042154951.1">
    <property type="nucleotide sequence ID" value="NZ_BBNO01000004.1"/>
</dbReference>
<keyword evidence="4 8" id="KW-0812">Transmembrane</keyword>
<dbReference type="OrthoDB" id="3693767at2"/>
<dbReference type="EMBL" id="BBNO01000004">
    <property type="protein sequence ID" value="GAO09027.1"/>
    <property type="molecule type" value="Genomic_DNA"/>
</dbReference>
<reference evidence="11" key="1">
    <citation type="submission" date="2014-09" db="EMBL/GenBank/DDBJ databases">
        <title>Whole genome shotgun sequence of Streptomyces sp. NBRC 110027.</title>
        <authorList>
            <person name="Komaki H."/>
            <person name="Ichikawa N."/>
            <person name="Katano-Makiyama Y."/>
            <person name="Hosoyama A."/>
            <person name="Hashimoto M."/>
            <person name="Uohara A."/>
            <person name="Kitahashi Y."/>
            <person name="Ohji S."/>
            <person name="Kimura A."/>
            <person name="Yamazoe A."/>
            <person name="Igarashi Y."/>
            <person name="Fujita N."/>
        </authorList>
    </citation>
    <scope>NUCLEOTIDE SEQUENCE [LARGE SCALE GENOMIC DNA]</scope>
    <source>
        <strain evidence="11">NBRC 110027</strain>
    </source>
</reference>
<evidence type="ECO:0000313" key="10">
    <source>
        <dbReference type="EMBL" id="GAO09027.1"/>
    </source>
</evidence>
<keyword evidence="6 8" id="KW-0472">Membrane</keyword>
<evidence type="ECO:0000256" key="7">
    <source>
        <dbReference type="SAM" id="MobiDB-lite"/>
    </source>
</evidence>
<keyword evidence="5 8" id="KW-1133">Transmembrane helix</keyword>
<feature type="transmembrane region" description="Helical" evidence="8">
    <location>
        <begin position="154"/>
        <end position="174"/>
    </location>
</feature>
<protein>
    <recommendedName>
        <fullName evidence="9">VTT domain-containing protein</fullName>
    </recommendedName>
</protein>
<evidence type="ECO:0000256" key="4">
    <source>
        <dbReference type="ARBA" id="ARBA00022692"/>
    </source>
</evidence>
<evidence type="ECO:0000256" key="5">
    <source>
        <dbReference type="ARBA" id="ARBA00022989"/>
    </source>
</evidence>
<evidence type="ECO:0000256" key="8">
    <source>
        <dbReference type="SAM" id="Phobius"/>
    </source>
</evidence>
<evidence type="ECO:0000256" key="6">
    <source>
        <dbReference type="ARBA" id="ARBA00023136"/>
    </source>
</evidence>
<dbReference type="Proteomes" id="UP000048965">
    <property type="component" value="Unassembled WGS sequence"/>
</dbReference>
<evidence type="ECO:0000256" key="2">
    <source>
        <dbReference type="ARBA" id="ARBA00010792"/>
    </source>
</evidence>
<evidence type="ECO:0000313" key="11">
    <source>
        <dbReference type="Proteomes" id="UP000048965"/>
    </source>
</evidence>
<feature type="region of interest" description="Disordered" evidence="7">
    <location>
        <begin position="184"/>
        <end position="215"/>
    </location>
</feature>
<dbReference type="PANTHER" id="PTHR42709:SF6">
    <property type="entry name" value="UNDECAPRENYL PHOSPHATE TRANSPORTER A"/>
    <property type="match status" value="1"/>
</dbReference>
<dbReference type="GO" id="GO:0005886">
    <property type="term" value="C:plasma membrane"/>
    <property type="evidence" value="ECO:0007669"/>
    <property type="project" value="UniProtKB-SubCell"/>
</dbReference>
<evidence type="ECO:0000259" key="9">
    <source>
        <dbReference type="Pfam" id="PF09335"/>
    </source>
</evidence>
<dbReference type="AlphaFoldDB" id="A0A0N7YLK0"/>
<comment type="similarity">
    <text evidence="2">Belongs to the DedA family.</text>
</comment>
<name>A0A0N7YLK0_9ACTN</name>
<comment type="subcellular location">
    <subcellularLocation>
        <location evidence="1">Cell membrane</location>
        <topology evidence="1">Multi-pass membrane protein</topology>
    </subcellularLocation>
</comment>